<dbReference type="Pfam" id="PF12679">
    <property type="entry name" value="ABC2_membrane_2"/>
    <property type="match status" value="1"/>
</dbReference>
<dbReference type="RefSeq" id="WP_012831147.1">
    <property type="nucleotide sequence ID" value="NC_013440.1"/>
</dbReference>
<dbReference type="EMBL" id="CP001804">
    <property type="protein sequence ID" value="ACY18555.1"/>
    <property type="molecule type" value="Genomic_DNA"/>
</dbReference>
<keyword evidence="5 6" id="KW-0472">Membrane</keyword>
<dbReference type="STRING" id="502025.Hoch_6080"/>
<evidence type="ECO:0000256" key="5">
    <source>
        <dbReference type="ARBA" id="ARBA00023136"/>
    </source>
</evidence>
<evidence type="ECO:0000256" key="6">
    <source>
        <dbReference type="SAM" id="Phobius"/>
    </source>
</evidence>
<evidence type="ECO:0000313" key="7">
    <source>
        <dbReference type="EMBL" id="ACY18555.1"/>
    </source>
</evidence>
<evidence type="ECO:0000256" key="1">
    <source>
        <dbReference type="ARBA" id="ARBA00004651"/>
    </source>
</evidence>
<organism evidence="7 8">
    <name type="scientific">Haliangium ochraceum (strain DSM 14365 / JCM 11303 / SMP-2)</name>
    <dbReference type="NCBI Taxonomy" id="502025"/>
    <lineage>
        <taxon>Bacteria</taxon>
        <taxon>Pseudomonadati</taxon>
        <taxon>Myxococcota</taxon>
        <taxon>Polyangia</taxon>
        <taxon>Haliangiales</taxon>
        <taxon>Kofleriaceae</taxon>
        <taxon>Haliangium</taxon>
    </lineage>
</organism>
<dbReference type="HOGENOM" id="CLU_081003_0_1_7"/>
<feature type="transmembrane region" description="Helical" evidence="6">
    <location>
        <begin position="163"/>
        <end position="183"/>
    </location>
</feature>
<gene>
    <name evidence="7" type="ordered locus">Hoch_6080</name>
</gene>
<comment type="subcellular location">
    <subcellularLocation>
        <location evidence="1">Cell membrane</location>
        <topology evidence="1">Multi-pass membrane protein</topology>
    </subcellularLocation>
</comment>
<feature type="transmembrane region" description="Helical" evidence="6">
    <location>
        <begin position="20"/>
        <end position="40"/>
    </location>
</feature>
<keyword evidence="2" id="KW-1003">Cell membrane</keyword>
<dbReference type="KEGG" id="hoh:Hoch_6080"/>
<dbReference type="PANTHER" id="PTHR30294">
    <property type="entry name" value="MEMBRANE COMPONENT OF ABC TRANSPORTER YHHJ-RELATED"/>
    <property type="match status" value="1"/>
</dbReference>
<dbReference type="Proteomes" id="UP000001880">
    <property type="component" value="Chromosome"/>
</dbReference>
<reference evidence="7 8" key="1">
    <citation type="journal article" date="2010" name="Stand. Genomic Sci.">
        <title>Complete genome sequence of Haliangium ochraceum type strain (SMP-2).</title>
        <authorList>
            <consortium name="US DOE Joint Genome Institute (JGI-PGF)"/>
            <person name="Ivanova N."/>
            <person name="Daum C."/>
            <person name="Lang E."/>
            <person name="Abt B."/>
            <person name="Kopitz M."/>
            <person name="Saunders E."/>
            <person name="Lapidus A."/>
            <person name="Lucas S."/>
            <person name="Glavina Del Rio T."/>
            <person name="Nolan M."/>
            <person name="Tice H."/>
            <person name="Copeland A."/>
            <person name="Cheng J.F."/>
            <person name="Chen F."/>
            <person name="Bruce D."/>
            <person name="Goodwin L."/>
            <person name="Pitluck S."/>
            <person name="Mavromatis K."/>
            <person name="Pati A."/>
            <person name="Mikhailova N."/>
            <person name="Chen A."/>
            <person name="Palaniappan K."/>
            <person name="Land M."/>
            <person name="Hauser L."/>
            <person name="Chang Y.J."/>
            <person name="Jeffries C.D."/>
            <person name="Detter J.C."/>
            <person name="Brettin T."/>
            <person name="Rohde M."/>
            <person name="Goker M."/>
            <person name="Bristow J."/>
            <person name="Markowitz V."/>
            <person name="Eisen J.A."/>
            <person name="Hugenholtz P."/>
            <person name="Kyrpides N.C."/>
            <person name="Klenk H.P."/>
        </authorList>
    </citation>
    <scope>NUCLEOTIDE SEQUENCE [LARGE SCALE GENOMIC DNA]</scope>
    <source>
        <strain evidence="8">DSM 14365 / CIP 107738 / JCM 11303 / AJ 13395 / SMP-2</strain>
    </source>
</reference>
<protein>
    <submittedName>
        <fullName evidence="7">ABC-2 type transporter</fullName>
    </submittedName>
</protein>
<feature type="transmembrane region" description="Helical" evidence="6">
    <location>
        <begin position="218"/>
        <end position="236"/>
    </location>
</feature>
<evidence type="ECO:0000313" key="8">
    <source>
        <dbReference type="Proteomes" id="UP000001880"/>
    </source>
</evidence>
<keyword evidence="3 6" id="KW-0812">Transmembrane</keyword>
<dbReference type="GO" id="GO:0140359">
    <property type="term" value="F:ABC-type transporter activity"/>
    <property type="evidence" value="ECO:0007669"/>
    <property type="project" value="InterPro"/>
</dbReference>
<name>D0LL59_HALO1</name>
<dbReference type="PANTHER" id="PTHR30294:SF29">
    <property type="entry name" value="MULTIDRUG ABC TRANSPORTER PERMEASE YBHS-RELATED"/>
    <property type="match status" value="1"/>
</dbReference>
<sequence>MRTISILFRRELSSYLRSPLGYVVAALLLLLDGVLFQTYALGSQARLSADVLRDFFLYTGVVVQVAGLALSVRLITEERQQNTIILLNTSPVRDVEIVLGKYLAALVFLSGMIALSLYMPLLILVNGKITGSQLAIGYLGLFLLGASSLAIGLFASALARQQIVAFAVAGAINGMLVLLFPLARKLEPPLKEVFVALDMWWVHFLEGAMKGIFNLYDLVYYLALIYFFLLLATKTLEAKRWQ</sequence>
<evidence type="ECO:0000256" key="4">
    <source>
        <dbReference type="ARBA" id="ARBA00022989"/>
    </source>
</evidence>
<feature type="transmembrane region" description="Helical" evidence="6">
    <location>
        <begin position="135"/>
        <end position="156"/>
    </location>
</feature>
<dbReference type="OrthoDB" id="9794512at2"/>
<keyword evidence="4 6" id="KW-1133">Transmembrane helix</keyword>
<keyword evidence="8" id="KW-1185">Reference proteome</keyword>
<dbReference type="InterPro" id="IPR051449">
    <property type="entry name" value="ABC-2_transporter_component"/>
</dbReference>
<proteinExistence type="predicted"/>
<evidence type="ECO:0000256" key="2">
    <source>
        <dbReference type="ARBA" id="ARBA00022475"/>
    </source>
</evidence>
<feature type="transmembrane region" description="Helical" evidence="6">
    <location>
        <begin position="55"/>
        <end position="75"/>
    </location>
</feature>
<evidence type="ECO:0000256" key="3">
    <source>
        <dbReference type="ARBA" id="ARBA00022692"/>
    </source>
</evidence>
<dbReference type="GO" id="GO:0005886">
    <property type="term" value="C:plasma membrane"/>
    <property type="evidence" value="ECO:0007669"/>
    <property type="project" value="UniProtKB-SubCell"/>
</dbReference>
<accession>D0LL59</accession>
<dbReference type="AlphaFoldDB" id="D0LL59"/>
<dbReference type="eggNOG" id="COG1277">
    <property type="taxonomic scope" value="Bacteria"/>
</dbReference>
<feature type="transmembrane region" description="Helical" evidence="6">
    <location>
        <begin position="102"/>
        <end position="123"/>
    </location>
</feature>